<proteinExistence type="predicted"/>
<dbReference type="PANTHER" id="PTHR12788:SF10">
    <property type="entry name" value="PROTEIN-TYROSINE SULFOTRANSFERASE"/>
    <property type="match status" value="1"/>
</dbReference>
<dbReference type="PANTHER" id="PTHR12788">
    <property type="entry name" value="PROTEIN-TYROSINE SULFOTRANSFERASE 2"/>
    <property type="match status" value="1"/>
</dbReference>
<dbReference type="AlphaFoldDB" id="A0A1B4XJ54"/>
<dbReference type="SUPFAM" id="SSF52540">
    <property type="entry name" value="P-loop containing nucleoside triphosphate hydrolases"/>
    <property type="match status" value="1"/>
</dbReference>
<keyword evidence="1 2" id="KW-0808">Transferase</keyword>
<dbReference type="KEGG" id="slim:SCL_2551"/>
<organism evidence="2 3">
    <name type="scientific">Sulfuricaulis limicola</name>
    <dbReference type="NCBI Taxonomy" id="1620215"/>
    <lineage>
        <taxon>Bacteria</taxon>
        <taxon>Pseudomonadati</taxon>
        <taxon>Pseudomonadota</taxon>
        <taxon>Gammaproteobacteria</taxon>
        <taxon>Acidiferrobacterales</taxon>
        <taxon>Acidiferrobacteraceae</taxon>
        <taxon>Sulfuricaulis</taxon>
    </lineage>
</organism>
<dbReference type="OrthoDB" id="9815894at2"/>
<sequence>MNIFMIGTQRSGSNLLRLMLNELPRIAAPHPPHILQRLMPLVPNYGDLEQRGNFAQLVDDVCRLVELNPVPWEGVTLNRLDIQLRCRRHTLMAVYEAVYDAMARAWEARSWCCKSMANIQYLPQIEEHFRSPRYIYLYRDGRDVACSFRKAVVGEKHFYHIAKEWAAAQQLALGMRERIGPGRFISISYESLTSEPEHTMRLLCKFLGVRFNKKMLEFYKSDEAKRAAESSDLWGNVARPIMADNTRKFLRDANQEDIRIFESVAGDVLNALGYECMYVPEGSKPAFTEEEIRRFDAENRRLKDEVLQRTSADDLKRRDRQAGLIQEIRERGQMAPPSMRAIA</sequence>
<gene>
    <name evidence="2" type="ORF">SCL_2551</name>
</gene>
<protein>
    <submittedName>
        <fullName evidence="2">Sulfotransferase</fullName>
    </submittedName>
</protein>
<evidence type="ECO:0000313" key="2">
    <source>
        <dbReference type="EMBL" id="BAV34828.1"/>
    </source>
</evidence>
<dbReference type="Proteomes" id="UP000243180">
    <property type="component" value="Chromosome"/>
</dbReference>
<accession>A0A1B4XJ54</accession>
<dbReference type="Gene3D" id="3.40.50.300">
    <property type="entry name" value="P-loop containing nucleotide triphosphate hydrolases"/>
    <property type="match status" value="1"/>
</dbReference>
<evidence type="ECO:0000256" key="1">
    <source>
        <dbReference type="ARBA" id="ARBA00022679"/>
    </source>
</evidence>
<evidence type="ECO:0000313" key="3">
    <source>
        <dbReference type="Proteomes" id="UP000243180"/>
    </source>
</evidence>
<reference evidence="2 3" key="1">
    <citation type="submission" date="2015-05" db="EMBL/GenBank/DDBJ databases">
        <title>Complete genome sequence of a sulfur-oxidizing gammaproteobacterium strain HA5.</title>
        <authorList>
            <person name="Miura A."/>
            <person name="Kojima H."/>
            <person name="Fukui M."/>
        </authorList>
    </citation>
    <scope>NUCLEOTIDE SEQUENCE [LARGE SCALE GENOMIC DNA]</scope>
    <source>
        <strain evidence="2 3">HA5</strain>
    </source>
</reference>
<dbReference type="InterPro" id="IPR027417">
    <property type="entry name" value="P-loop_NTPase"/>
</dbReference>
<dbReference type="EMBL" id="AP014879">
    <property type="protein sequence ID" value="BAV34828.1"/>
    <property type="molecule type" value="Genomic_DNA"/>
</dbReference>
<dbReference type="RefSeq" id="WP_096361529.1">
    <property type="nucleotide sequence ID" value="NZ_AP014879.1"/>
</dbReference>
<dbReference type="Pfam" id="PF13469">
    <property type="entry name" value="Sulfotransfer_3"/>
    <property type="match status" value="1"/>
</dbReference>
<dbReference type="InterPro" id="IPR026634">
    <property type="entry name" value="TPST-like"/>
</dbReference>
<dbReference type="GO" id="GO:0008476">
    <property type="term" value="F:protein-tyrosine sulfotransferase activity"/>
    <property type="evidence" value="ECO:0007669"/>
    <property type="project" value="InterPro"/>
</dbReference>
<dbReference type="InParanoid" id="A0A1B4XJ54"/>
<name>A0A1B4XJ54_9GAMM</name>
<keyword evidence="3" id="KW-1185">Reference proteome</keyword>